<evidence type="ECO:0000256" key="3">
    <source>
        <dbReference type="ARBA" id="ARBA00022723"/>
    </source>
</evidence>
<dbReference type="UniPathway" id="UPA00391"/>
<feature type="binding site" evidence="9">
    <location>
        <begin position="175"/>
        <end position="178"/>
    </location>
    <ligand>
        <name>S-adenosyl-L-methionine</name>
        <dbReference type="ChEBI" id="CHEBI:59789"/>
    </ligand>
</feature>
<proteinExistence type="inferred from homology"/>
<dbReference type="RefSeq" id="WP_019999282.1">
    <property type="nucleotide sequence ID" value="NZ_CP192219.1"/>
</dbReference>
<keyword evidence="7 9" id="KW-0411">Iron-sulfur</keyword>
<keyword evidence="3 9" id="KW-0479">Metal-binding</keyword>
<dbReference type="Proteomes" id="UP000184001">
    <property type="component" value="Unassembled WGS sequence"/>
</dbReference>
<dbReference type="InterPro" id="IPR024924">
    <property type="entry name" value="7-CO-7-deazaguanine_synth-like"/>
</dbReference>
<dbReference type="GO" id="GO:0051539">
    <property type="term" value="F:4 iron, 4 sulfur cluster binding"/>
    <property type="evidence" value="ECO:0007669"/>
    <property type="project" value="UniProtKB-UniRule"/>
</dbReference>
<dbReference type="GO" id="GO:0008616">
    <property type="term" value="P:tRNA queuosine(34) biosynthetic process"/>
    <property type="evidence" value="ECO:0007669"/>
    <property type="project" value="UniProtKB-UniRule"/>
</dbReference>
<dbReference type="InterPro" id="IPR007197">
    <property type="entry name" value="rSAM"/>
</dbReference>
<feature type="binding site" evidence="9">
    <location>
        <position position="51"/>
    </location>
    <ligand>
        <name>Mg(2+)</name>
        <dbReference type="ChEBI" id="CHEBI:18420"/>
    </ligand>
</feature>
<comment type="pathway">
    <text evidence="9">Purine metabolism; 7-cyano-7-deazaguanine biosynthesis.</text>
</comment>
<dbReference type="SFLD" id="SFLDS00029">
    <property type="entry name" value="Radical_SAM"/>
    <property type="match status" value="1"/>
</dbReference>
<comment type="caution">
    <text evidence="11">The sequence shown here is derived from an EMBL/GenBank/DDBJ whole genome shotgun (WGS) entry which is preliminary data.</text>
</comment>
<comment type="catalytic activity">
    <reaction evidence="9">
        <text>6-carboxy-5,6,7,8-tetrahydropterin + H(+) = 7-carboxy-7-carbaguanine + NH4(+)</text>
        <dbReference type="Rhea" id="RHEA:27974"/>
        <dbReference type="ChEBI" id="CHEBI:15378"/>
        <dbReference type="ChEBI" id="CHEBI:28938"/>
        <dbReference type="ChEBI" id="CHEBI:61032"/>
        <dbReference type="ChEBI" id="CHEBI:61036"/>
        <dbReference type="EC" id="4.3.99.3"/>
    </reaction>
</comment>
<feature type="binding site" evidence="9">
    <location>
        <position position="27"/>
    </location>
    <ligand>
        <name>substrate</name>
    </ligand>
</feature>
<evidence type="ECO:0000259" key="10">
    <source>
        <dbReference type="Pfam" id="PF04055"/>
    </source>
</evidence>
<feature type="binding site" evidence="9">
    <location>
        <begin position="135"/>
        <end position="137"/>
    </location>
    <ligand>
        <name>S-adenosyl-L-methionine</name>
        <dbReference type="ChEBI" id="CHEBI:59789"/>
    </ligand>
</feature>
<dbReference type="GO" id="GO:1904047">
    <property type="term" value="F:S-adenosyl-L-methionine binding"/>
    <property type="evidence" value="ECO:0007669"/>
    <property type="project" value="UniProtKB-UniRule"/>
</dbReference>
<dbReference type="GO" id="GO:0000287">
    <property type="term" value="F:magnesium ion binding"/>
    <property type="evidence" value="ECO:0007669"/>
    <property type="project" value="UniProtKB-UniRule"/>
</dbReference>
<dbReference type="EMBL" id="FQZR01000009">
    <property type="protein sequence ID" value="SHJ68350.1"/>
    <property type="molecule type" value="Genomic_DNA"/>
</dbReference>
<dbReference type="GO" id="GO:0016840">
    <property type="term" value="F:carbon-nitrogen lyase activity"/>
    <property type="evidence" value="ECO:0007669"/>
    <property type="project" value="UniProtKB-UniRule"/>
</dbReference>
<dbReference type="HAMAP" id="MF_00917">
    <property type="entry name" value="QueE"/>
    <property type="match status" value="1"/>
</dbReference>
<comment type="cofactor">
    <cofactor evidence="9">
        <name>S-adenosyl-L-methionine</name>
        <dbReference type="ChEBI" id="CHEBI:59789"/>
    </cofactor>
    <text evidence="9">Binds 1 S-adenosyl-L-methionine per subunit.</text>
</comment>
<feature type="binding site" evidence="9">
    <location>
        <position position="92"/>
    </location>
    <ligand>
        <name>substrate</name>
    </ligand>
</feature>
<feature type="binding site" evidence="9">
    <location>
        <position position="31"/>
    </location>
    <ligand>
        <name>[4Fe-4S] cluster</name>
        <dbReference type="ChEBI" id="CHEBI:49883"/>
        <note>4Fe-4S-S-AdoMet</note>
    </ligand>
</feature>
<evidence type="ECO:0000256" key="8">
    <source>
        <dbReference type="ARBA" id="ARBA00023239"/>
    </source>
</evidence>
<comment type="cofactor">
    <cofactor evidence="9">
        <name>[4Fe-4S] cluster</name>
        <dbReference type="ChEBI" id="CHEBI:49883"/>
    </cofactor>
    <text evidence="9">Binds 1 [4Fe-4S] cluster. The cluster is coordinated with 3 cysteines and an exchangeable S-adenosyl-L-methionine.</text>
</comment>
<evidence type="ECO:0000256" key="4">
    <source>
        <dbReference type="ARBA" id="ARBA00022785"/>
    </source>
</evidence>
<protein>
    <recommendedName>
        <fullName evidence="9">7-carboxy-7-deazaguanine synthase</fullName>
        <shortName evidence="9">CDG synthase</shortName>
        <ecNumber evidence="9">4.3.99.3</ecNumber>
    </recommendedName>
    <alternativeName>
        <fullName evidence="9">Queuosine biosynthesis protein QueE</fullName>
    </alternativeName>
</protein>
<feature type="binding site" evidence="9">
    <location>
        <position position="46"/>
    </location>
    <ligand>
        <name>[4Fe-4S] cluster</name>
        <dbReference type="ChEBI" id="CHEBI:49883"/>
        <note>4Fe-4S-S-AdoMet</note>
    </ligand>
</feature>
<gene>
    <name evidence="9" type="primary">queE</name>
    <name evidence="11" type="ORF">SAMN05660830_03009</name>
</gene>
<comment type="function">
    <text evidence="9">Catalyzes the complex heterocyclic radical-mediated conversion of 6-carboxy-5,6,7,8-tetrahydropterin (CPH4) to 7-carboxy-7-deazaguanine (CDG), a step common to the biosynthetic pathways of all 7-deazapurine-containing compounds.</text>
</comment>
<dbReference type="EC" id="4.3.99.3" evidence="9"/>
<name>A0A8G2FC65_9BACT</name>
<accession>A0A8G2FC65</accession>
<dbReference type="SFLD" id="SFLDF00376">
    <property type="entry name" value="7-carboxy-7-deazaguanine_synth"/>
    <property type="match status" value="1"/>
</dbReference>
<dbReference type="NCBIfam" id="TIGR04508">
    <property type="entry name" value="queE_Cx14CxxC"/>
    <property type="match status" value="1"/>
</dbReference>
<sequence>MSFKVTEIFYTLQGEGFHAGRAAVFCRFSGCNLWTGREEDRKHAACKFCDTNFVQLAESGGTFASASELASKIINTFPNIQHTKYTPYVVFTGGEPALQVTSELLNLLKERKVEIGIETNGTLPLPEGIDWITVSPKAGTQLSVTSGSELKLVWPQENVSLADFQNLDFEHFYLQPKDSLQRSAATQLAVEACRENPVWKLSLQTHKYIGIP</sequence>
<feature type="binding site" evidence="9">
    <location>
        <position position="49"/>
    </location>
    <ligand>
        <name>[4Fe-4S] cluster</name>
        <dbReference type="ChEBI" id="CHEBI:49883"/>
        <note>4Fe-4S-S-AdoMet</note>
    </ligand>
</feature>
<dbReference type="InterPro" id="IPR013785">
    <property type="entry name" value="Aldolase_TIM"/>
</dbReference>
<evidence type="ECO:0000256" key="1">
    <source>
        <dbReference type="ARBA" id="ARBA00022485"/>
    </source>
</evidence>
<organism evidence="11 12">
    <name type="scientific">Halodesulfovibrio aestuarii</name>
    <dbReference type="NCBI Taxonomy" id="126333"/>
    <lineage>
        <taxon>Bacteria</taxon>
        <taxon>Pseudomonadati</taxon>
        <taxon>Thermodesulfobacteriota</taxon>
        <taxon>Desulfovibrionia</taxon>
        <taxon>Desulfovibrionales</taxon>
        <taxon>Desulfovibrionaceae</taxon>
        <taxon>Halodesulfovibrio</taxon>
    </lineage>
</organism>
<feature type="binding site" evidence="9">
    <location>
        <position position="212"/>
    </location>
    <ligand>
        <name>substrate</name>
    </ligand>
</feature>
<comment type="cofactor">
    <cofactor evidence="9">
        <name>Mg(2+)</name>
        <dbReference type="ChEBI" id="CHEBI:18420"/>
    </cofactor>
</comment>
<comment type="subunit">
    <text evidence="9">Homodimer.</text>
</comment>
<keyword evidence="6 9" id="KW-0408">Iron</keyword>
<feature type="binding site" evidence="9">
    <location>
        <position position="94"/>
    </location>
    <ligand>
        <name>S-adenosyl-L-methionine</name>
        <dbReference type="ChEBI" id="CHEBI:59789"/>
    </ligand>
</feature>
<evidence type="ECO:0000256" key="2">
    <source>
        <dbReference type="ARBA" id="ARBA00022691"/>
    </source>
</evidence>
<dbReference type="SUPFAM" id="SSF102114">
    <property type="entry name" value="Radical SAM enzymes"/>
    <property type="match status" value="1"/>
</dbReference>
<evidence type="ECO:0000313" key="11">
    <source>
        <dbReference type="EMBL" id="SHJ68350.1"/>
    </source>
</evidence>
<comment type="similarity">
    <text evidence="9">Belongs to the radical SAM superfamily. 7-carboxy-7-deazaguanine synthase family.</text>
</comment>
<dbReference type="AlphaFoldDB" id="A0A8G2FC65"/>
<evidence type="ECO:0000256" key="6">
    <source>
        <dbReference type="ARBA" id="ARBA00023004"/>
    </source>
</evidence>
<dbReference type="PANTHER" id="PTHR42836">
    <property type="entry name" value="7-CARBOXY-7-DEAZAGUANINE SYNTHASE"/>
    <property type="match status" value="1"/>
</dbReference>
<keyword evidence="5 9" id="KW-0460">Magnesium</keyword>
<dbReference type="InterPro" id="IPR030977">
    <property type="entry name" value="QueE_Cx14CxxC"/>
</dbReference>
<keyword evidence="4 9" id="KW-0671">Queuosine biosynthesis</keyword>
<keyword evidence="2 9" id="KW-0949">S-adenosyl-L-methionine</keyword>
<evidence type="ECO:0000313" key="12">
    <source>
        <dbReference type="Proteomes" id="UP000184001"/>
    </source>
</evidence>
<dbReference type="PANTHER" id="PTHR42836:SF1">
    <property type="entry name" value="7-CARBOXY-7-DEAZAGUANINE SYNTHASE"/>
    <property type="match status" value="1"/>
</dbReference>
<evidence type="ECO:0000256" key="7">
    <source>
        <dbReference type="ARBA" id="ARBA00023014"/>
    </source>
</evidence>
<evidence type="ECO:0000256" key="9">
    <source>
        <dbReference type="HAMAP-Rule" id="MF_00917"/>
    </source>
</evidence>
<dbReference type="PIRSF" id="PIRSF000370">
    <property type="entry name" value="QueE"/>
    <property type="match status" value="1"/>
</dbReference>
<feature type="domain" description="Radical SAM core" evidence="10">
    <location>
        <begin position="45"/>
        <end position="139"/>
    </location>
</feature>
<feature type="binding site" evidence="9">
    <location>
        <begin position="12"/>
        <end position="14"/>
    </location>
    <ligand>
        <name>substrate</name>
    </ligand>
</feature>
<dbReference type="Gene3D" id="3.20.20.70">
    <property type="entry name" value="Aldolase class I"/>
    <property type="match status" value="1"/>
</dbReference>
<keyword evidence="1 9" id="KW-0004">4Fe-4S</keyword>
<keyword evidence="8 9" id="KW-0456">Lyase</keyword>
<feature type="binding site" evidence="9">
    <location>
        <begin position="48"/>
        <end position="50"/>
    </location>
    <ligand>
        <name>S-adenosyl-L-methionine</name>
        <dbReference type="ChEBI" id="CHEBI:59789"/>
    </ligand>
</feature>
<dbReference type="Pfam" id="PF04055">
    <property type="entry name" value="Radical_SAM"/>
    <property type="match status" value="1"/>
</dbReference>
<reference evidence="11 12" key="1">
    <citation type="submission" date="2016-11" db="EMBL/GenBank/DDBJ databases">
        <authorList>
            <person name="Varghese N."/>
            <person name="Submissions S."/>
        </authorList>
    </citation>
    <scope>NUCLEOTIDE SEQUENCE [LARGE SCALE GENOMIC DNA]</scope>
    <source>
        <strain evidence="11 12">DSM 17919</strain>
    </source>
</reference>
<dbReference type="InterPro" id="IPR058240">
    <property type="entry name" value="rSAM_sf"/>
</dbReference>
<evidence type="ECO:0000256" key="5">
    <source>
        <dbReference type="ARBA" id="ARBA00022842"/>
    </source>
</evidence>